<name>A0A316G4E5_9RHOB</name>
<dbReference type="GO" id="GO:0005886">
    <property type="term" value="C:plasma membrane"/>
    <property type="evidence" value="ECO:0007669"/>
    <property type="project" value="UniProtKB-SubCell"/>
</dbReference>
<dbReference type="OrthoDB" id="259025at2"/>
<keyword evidence="8" id="KW-1185">Reference proteome</keyword>
<keyword evidence="2" id="KW-1003">Cell membrane</keyword>
<feature type="transmembrane region" description="Helical" evidence="6">
    <location>
        <begin position="37"/>
        <end position="56"/>
    </location>
</feature>
<keyword evidence="4 6" id="KW-1133">Transmembrane helix</keyword>
<dbReference type="InterPro" id="IPR019108">
    <property type="entry name" value="Caa3_assmbl_CtaG-rel"/>
</dbReference>
<feature type="transmembrane region" description="Helical" evidence="6">
    <location>
        <begin position="130"/>
        <end position="154"/>
    </location>
</feature>
<evidence type="ECO:0000256" key="3">
    <source>
        <dbReference type="ARBA" id="ARBA00022692"/>
    </source>
</evidence>
<evidence type="ECO:0000313" key="8">
    <source>
        <dbReference type="Proteomes" id="UP000245390"/>
    </source>
</evidence>
<evidence type="ECO:0000256" key="2">
    <source>
        <dbReference type="ARBA" id="ARBA00022475"/>
    </source>
</evidence>
<evidence type="ECO:0000256" key="6">
    <source>
        <dbReference type="SAM" id="Phobius"/>
    </source>
</evidence>
<reference evidence="7 8" key="1">
    <citation type="submission" date="2018-05" db="EMBL/GenBank/DDBJ databases">
        <title>Genomic Encyclopedia of Type Strains, Phase IV (KMG-IV): sequencing the most valuable type-strain genomes for metagenomic binning, comparative biology and taxonomic classification.</title>
        <authorList>
            <person name="Goeker M."/>
        </authorList>
    </citation>
    <scope>NUCLEOTIDE SEQUENCE [LARGE SCALE GENOMIC DNA]</scope>
    <source>
        <strain evidence="7 8">DSM 103371</strain>
    </source>
</reference>
<dbReference type="KEGG" id="salo:EF888_15885"/>
<dbReference type="Pfam" id="PF09678">
    <property type="entry name" value="Caa3_CtaG"/>
    <property type="match status" value="1"/>
</dbReference>
<organism evidence="7 8">
    <name type="scientific">Silicimonas algicola</name>
    <dbReference type="NCBI Taxonomy" id="1826607"/>
    <lineage>
        <taxon>Bacteria</taxon>
        <taxon>Pseudomonadati</taxon>
        <taxon>Pseudomonadota</taxon>
        <taxon>Alphaproteobacteria</taxon>
        <taxon>Rhodobacterales</taxon>
        <taxon>Paracoccaceae</taxon>
    </lineage>
</organism>
<feature type="transmembrane region" description="Helical" evidence="6">
    <location>
        <begin position="68"/>
        <end position="87"/>
    </location>
</feature>
<evidence type="ECO:0000256" key="5">
    <source>
        <dbReference type="ARBA" id="ARBA00023136"/>
    </source>
</evidence>
<comment type="caution">
    <text evidence="7">The sequence shown here is derived from an EMBL/GenBank/DDBJ whole genome shotgun (WGS) entry which is preliminary data.</text>
</comment>
<protein>
    <submittedName>
        <fullName evidence="7">Putative membrane protein</fullName>
    </submittedName>
</protein>
<keyword evidence="5 6" id="KW-0472">Membrane</keyword>
<feature type="transmembrane region" description="Helical" evidence="6">
    <location>
        <begin position="174"/>
        <end position="196"/>
    </location>
</feature>
<dbReference type="EMBL" id="QGGV01000006">
    <property type="protein sequence ID" value="PWK55814.1"/>
    <property type="molecule type" value="Genomic_DNA"/>
</dbReference>
<evidence type="ECO:0000256" key="1">
    <source>
        <dbReference type="ARBA" id="ARBA00004651"/>
    </source>
</evidence>
<keyword evidence="3 6" id="KW-0812">Transmembrane</keyword>
<evidence type="ECO:0000256" key="4">
    <source>
        <dbReference type="ARBA" id="ARBA00022989"/>
    </source>
</evidence>
<evidence type="ECO:0000313" key="7">
    <source>
        <dbReference type="EMBL" id="PWK55814.1"/>
    </source>
</evidence>
<accession>A0A316G4E5</accession>
<gene>
    <name evidence="7" type="ORF">C8D95_106210</name>
</gene>
<feature type="transmembrane region" description="Helical" evidence="6">
    <location>
        <begin position="99"/>
        <end position="118"/>
    </location>
</feature>
<dbReference type="RefSeq" id="WP_109759877.1">
    <property type="nucleotide sequence ID" value="NZ_CP034588.1"/>
</dbReference>
<sequence>MSGLRPVWLVLGVASLLALWAGPLPGIARGGSHAAHMILHMGVVAAAIPMIALGLAPALSGGRLAARAPVILAAATMIDLVVVWAWHLPALQTAARANGWILALEQASFALAALFVWLPALAGPALAGALALFFTAMHMTLLGVLIAVSPVLLHGHEGHGAGIWGLDAMQDQELGGIVMLAVSGSVYLLAGLWLAAMGLRPSEART</sequence>
<comment type="subcellular location">
    <subcellularLocation>
        <location evidence="1">Cell membrane</location>
        <topology evidence="1">Multi-pass membrane protein</topology>
    </subcellularLocation>
</comment>
<dbReference type="AlphaFoldDB" id="A0A316G4E5"/>
<proteinExistence type="predicted"/>
<dbReference type="Proteomes" id="UP000245390">
    <property type="component" value="Unassembled WGS sequence"/>
</dbReference>